<dbReference type="Pfam" id="PF00240">
    <property type="entry name" value="ubiquitin"/>
    <property type="match status" value="1"/>
</dbReference>
<dbReference type="GO" id="GO:0005840">
    <property type="term" value="C:ribosome"/>
    <property type="evidence" value="ECO:0007669"/>
    <property type="project" value="UniProtKB-KW"/>
</dbReference>
<dbReference type="EMBL" id="JAAGNN010000028">
    <property type="protein sequence ID" value="KAF4070746.1"/>
    <property type="molecule type" value="Genomic_DNA"/>
</dbReference>
<dbReference type="GO" id="GO:0005685">
    <property type="term" value="C:U1 snRNP"/>
    <property type="evidence" value="ECO:0007669"/>
    <property type="project" value="TreeGrafter"/>
</dbReference>
<keyword evidence="2" id="KW-0507">mRNA processing</keyword>
<dbReference type="PRINTS" id="PR00348">
    <property type="entry name" value="UBIQUITIN"/>
</dbReference>
<gene>
    <name evidence="11" type="ORF">AMELA_G00277000</name>
</gene>
<evidence type="ECO:0000256" key="3">
    <source>
        <dbReference type="ARBA" id="ARBA00022737"/>
    </source>
</evidence>
<feature type="domain" description="Ubiquitin-like" evidence="10">
    <location>
        <begin position="336"/>
        <end position="409"/>
    </location>
</feature>
<dbReference type="GO" id="GO:0003735">
    <property type="term" value="F:structural constituent of ribosome"/>
    <property type="evidence" value="ECO:0007669"/>
    <property type="project" value="InterPro"/>
</dbReference>
<dbReference type="PANTHER" id="PTHR17204:SF21">
    <property type="entry name" value="PRE-MRNA-PROCESSING FACTOR 39"/>
    <property type="match status" value="1"/>
</dbReference>
<comment type="caution">
    <text evidence="11">The sequence shown here is derived from an EMBL/GenBank/DDBJ whole genome shotgun (WGS) entry which is preliminary data.</text>
</comment>
<dbReference type="Gene3D" id="1.25.40.10">
    <property type="entry name" value="Tetratricopeptide repeat domain"/>
    <property type="match status" value="1"/>
</dbReference>
<dbReference type="InterPro" id="IPR006846">
    <property type="entry name" value="Ribosomal_eS30"/>
</dbReference>
<feature type="region of interest" description="Disordered" evidence="9">
    <location>
        <begin position="230"/>
        <end position="266"/>
    </location>
</feature>
<evidence type="ECO:0000256" key="9">
    <source>
        <dbReference type="SAM" id="MobiDB-lite"/>
    </source>
</evidence>
<dbReference type="InterPro" id="IPR039415">
    <property type="entry name" value="FUBI"/>
</dbReference>
<dbReference type="InterPro" id="IPR000626">
    <property type="entry name" value="Ubiquitin-like_dom"/>
</dbReference>
<organism evidence="11 12">
    <name type="scientific">Ameiurus melas</name>
    <name type="common">Black bullhead</name>
    <name type="synonym">Silurus melas</name>
    <dbReference type="NCBI Taxonomy" id="219545"/>
    <lineage>
        <taxon>Eukaryota</taxon>
        <taxon>Metazoa</taxon>
        <taxon>Chordata</taxon>
        <taxon>Craniata</taxon>
        <taxon>Vertebrata</taxon>
        <taxon>Euteleostomi</taxon>
        <taxon>Actinopterygii</taxon>
        <taxon>Neopterygii</taxon>
        <taxon>Teleostei</taxon>
        <taxon>Ostariophysi</taxon>
        <taxon>Siluriformes</taxon>
        <taxon>Ictaluridae</taxon>
        <taxon>Ameiurus</taxon>
    </lineage>
</organism>
<keyword evidence="7" id="KW-0687">Ribonucleoprotein</keyword>
<proteinExistence type="predicted"/>
<dbReference type="AlphaFoldDB" id="A0A7J5ZJT5"/>
<feature type="region of interest" description="Disordered" evidence="9">
    <location>
        <begin position="419"/>
        <end position="442"/>
    </location>
</feature>
<evidence type="ECO:0000256" key="7">
    <source>
        <dbReference type="ARBA" id="ARBA00023274"/>
    </source>
</evidence>
<dbReference type="InterPro" id="IPR011990">
    <property type="entry name" value="TPR-like_helical_dom_sf"/>
</dbReference>
<dbReference type="GO" id="GO:0071004">
    <property type="term" value="C:U2-type prespliceosome"/>
    <property type="evidence" value="ECO:0007669"/>
    <property type="project" value="TreeGrafter"/>
</dbReference>
<dbReference type="SUPFAM" id="SSF54236">
    <property type="entry name" value="Ubiquitin-like"/>
    <property type="match status" value="1"/>
</dbReference>
<feature type="compositionally biased region" description="Basic and acidic residues" evidence="9">
    <location>
        <begin position="230"/>
        <end position="255"/>
    </location>
</feature>
<dbReference type="Pfam" id="PF04758">
    <property type="entry name" value="Ribosomal_S30"/>
    <property type="match status" value="1"/>
</dbReference>
<evidence type="ECO:0000259" key="10">
    <source>
        <dbReference type="PROSITE" id="PS50053"/>
    </source>
</evidence>
<keyword evidence="6" id="KW-0539">Nucleus</keyword>
<evidence type="ECO:0000256" key="4">
    <source>
        <dbReference type="ARBA" id="ARBA00022980"/>
    </source>
</evidence>
<dbReference type="Pfam" id="PF23241">
    <property type="entry name" value="HAT_PRP39_C"/>
    <property type="match status" value="1"/>
</dbReference>
<feature type="compositionally biased region" description="Basic residues" evidence="9">
    <location>
        <begin position="433"/>
        <end position="442"/>
    </location>
</feature>
<keyword evidence="12" id="KW-1185">Reference proteome</keyword>
<dbReference type="GO" id="GO:0000395">
    <property type="term" value="P:mRNA 5'-splice site recognition"/>
    <property type="evidence" value="ECO:0007669"/>
    <property type="project" value="TreeGrafter"/>
</dbReference>
<keyword evidence="3" id="KW-0677">Repeat</keyword>
<dbReference type="InterPro" id="IPR029071">
    <property type="entry name" value="Ubiquitin-like_domsf"/>
</dbReference>
<reference evidence="11 12" key="1">
    <citation type="submission" date="2020-02" db="EMBL/GenBank/DDBJ databases">
        <title>A chromosome-scale genome assembly of the black bullhead catfish (Ameiurus melas).</title>
        <authorList>
            <person name="Wen M."/>
            <person name="Zham M."/>
            <person name="Cabau C."/>
            <person name="Klopp C."/>
            <person name="Donnadieu C."/>
            <person name="Roques C."/>
            <person name="Bouchez O."/>
            <person name="Lampietro C."/>
            <person name="Jouanno E."/>
            <person name="Herpin A."/>
            <person name="Louis A."/>
            <person name="Berthelot C."/>
            <person name="Parey E."/>
            <person name="Roest-Crollius H."/>
            <person name="Braasch I."/>
            <person name="Postlethwait J."/>
            <person name="Robinson-Rechavi M."/>
            <person name="Echchiki A."/>
            <person name="Begum T."/>
            <person name="Montfort J."/>
            <person name="Schartl M."/>
            <person name="Bobe J."/>
            <person name="Guiguen Y."/>
        </authorList>
    </citation>
    <scope>NUCLEOTIDE SEQUENCE [LARGE SCALE GENOMIC DNA]</scope>
    <source>
        <strain evidence="11">M_S1</strain>
        <tissue evidence="11">Blood</tissue>
    </source>
</reference>
<dbReference type="PANTHER" id="PTHR17204">
    <property type="entry name" value="PRE-MRNA PROCESSING PROTEIN PRP39-RELATED"/>
    <property type="match status" value="1"/>
</dbReference>
<dbReference type="PROSITE" id="PS50053">
    <property type="entry name" value="UBIQUITIN_2"/>
    <property type="match status" value="1"/>
</dbReference>
<keyword evidence="5" id="KW-0508">mRNA splicing</keyword>
<dbReference type="GO" id="GO:0030627">
    <property type="term" value="F:pre-mRNA 5'-splice site binding"/>
    <property type="evidence" value="ECO:0007669"/>
    <property type="project" value="TreeGrafter"/>
</dbReference>
<keyword evidence="8" id="KW-0175">Coiled coil</keyword>
<feature type="coiled-coil region" evidence="8">
    <location>
        <begin position="61"/>
        <end position="122"/>
    </location>
</feature>
<dbReference type="SUPFAM" id="SSF48452">
    <property type="entry name" value="TPR-like"/>
    <property type="match status" value="1"/>
</dbReference>
<dbReference type="InterPro" id="IPR019956">
    <property type="entry name" value="Ubiquitin_dom"/>
</dbReference>
<evidence type="ECO:0000313" key="12">
    <source>
        <dbReference type="Proteomes" id="UP000593565"/>
    </source>
</evidence>
<dbReference type="FunFam" id="1.25.40.10:FF:000063">
    <property type="entry name" value="Pre-mRNA processing factor 39"/>
    <property type="match status" value="1"/>
</dbReference>
<dbReference type="InterPro" id="IPR059164">
    <property type="entry name" value="HAT_PRP39_C"/>
</dbReference>
<evidence type="ECO:0000256" key="2">
    <source>
        <dbReference type="ARBA" id="ARBA00022664"/>
    </source>
</evidence>
<dbReference type="GO" id="GO:0000243">
    <property type="term" value="C:commitment complex"/>
    <property type="evidence" value="ECO:0007669"/>
    <property type="project" value="TreeGrafter"/>
</dbReference>
<dbReference type="Gene3D" id="3.10.20.90">
    <property type="entry name" value="Phosphatidylinositol 3-kinase Catalytic Subunit, Chain A, domain 1"/>
    <property type="match status" value="1"/>
</dbReference>
<evidence type="ECO:0000256" key="5">
    <source>
        <dbReference type="ARBA" id="ARBA00023187"/>
    </source>
</evidence>
<dbReference type="CDD" id="cd01793">
    <property type="entry name" value="Ubl_FUBI"/>
    <property type="match status" value="1"/>
</dbReference>
<protein>
    <recommendedName>
        <fullName evidence="10">Ubiquitin-like domain-containing protein</fullName>
    </recommendedName>
</protein>
<sequence>MPTSLHLSVSHYLTETYLIGSMKYAKYLESYSTEGVRHIFKKACTVHLPKKPTIHVLWAAFEEQQGNIDEARGILKNLEEAVPGLAMVRLRRVSLERRHGNLDEAEALLEDAIKNAKNTSESTFFSVKLARQFLKVQRNVGKAKKVLLEAVEKDETSPKLYLNLLELEYSGDVQQNEAEILACFDRALSSTMPLEARVTFSQQKLSFLEDFGSDINVLVTAYEQHQKLVKEQDSTKRKAENGSQEPDSKRQRVDDGSAASGQMMPDMQANHGGYNYNNWYQQYNSWGSQNTWGQYGQYVTSRLPRILSRAHAQIGQRAGPFLASCGPISDVRSIIMQLFVRAQNLHTLEVTGNETVQDVKAHVQTLEGLCVEDQVLLLSGTPLEDAATLVSCGISEHCTLEVVGRLLGGKVHGSLARAGKVRGQTPKVDKQEKKKKKTGRAKRRIQYNRRFVNVVPTFGKKKGPNANS</sequence>
<dbReference type="FunFam" id="3.10.20.90:FF:000276">
    <property type="entry name" value="40S ribosomal protein S30"/>
    <property type="match status" value="1"/>
</dbReference>
<evidence type="ECO:0000313" key="11">
    <source>
        <dbReference type="EMBL" id="KAF4070746.1"/>
    </source>
</evidence>
<dbReference type="GO" id="GO:0006412">
    <property type="term" value="P:translation"/>
    <property type="evidence" value="ECO:0007669"/>
    <property type="project" value="InterPro"/>
</dbReference>
<comment type="subcellular location">
    <subcellularLocation>
        <location evidence="1">Nucleus</location>
    </subcellularLocation>
</comment>
<evidence type="ECO:0000256" key="8">
    <source>
        <dbReference type="SAM" id="Coils"/>
    </source>
</evidence>
<evidence type="ECO:0000256" key="6">
    <source>
        <dbReference type="ARBA" id="ARBA00023242"/>
    </source>
</evidence>
<dbReference type="Proteomes" id="UP000593565">
    <property type="component" value="Unassembled WGS sequence"/>
</dbReference>
<dbReference type="SMART" id="SM00213">
    <property type="entry name" value="UBQ"/>
    <property type="match status" value="1"/>
</dbReference>
<name>A0A7J5ZJT5_AMEME</name>
<accession>A0A7J5ZJT5</accession>
<evidence type="ECO:0000256" key="1">
    <source>
        <dbReference type="ARBA" id="ARBA00004123"/>
    </source>
</evidence>
<keyword evidence="4" id="KW-0689">Ribosomal protein</keyword>